<accession>X1U0A1</accession>
<reference evidence="3" key="1">
    <citation type="journal article" date="2014" name="Front. Microbiol.">
        <title>High frequency of phylogenetically diverse reductive dehalogenase-homologous genes in deep subseafloor sedimentary metagenomes.</title>
        <authorList>
            <person name="Kawai M."/>
            <person name="Futagami T."/>
            <person name="Toyoda A."/>
            <person name="Takaki Y."/>
            <person name="Nishi S."/>
            <person name="Hori S."/>
            <person name="Arai W."/>
            <person name="Tsubouchi T."/>
            <person name="Morono Y."/>
            <person name="Uchiyama I."/>
            <person name="Ito T."/>
            <person name="Fujiyama A."/>
            <person name="Inagaki F."/>
            <person name="Takami H."/>
        </authorList>
    </citation>
    <scope>NUCLEOTIDE SEQUENCE</scope>
    <source>
        <strain evidence="3">Expedition CK06-06</strain>
    </source>
</reference>
<evidence type="ECO:0000259" key="2">
    <source>
        <dbReference type="Pfam" id="PF01557"/>
    </source>
</evidence>
<name>X1U0A1_9ZZZZ</name>
<feature type="region of interest" description="Disordered" evidence="1">
    <location>
        <begin position="1"/>
        <end position="25"/>
    </location>
</feature>
<dbReference type="SUPFAM" id="SSF56529">
    <property type="entry name" value="FAH"/>
    <property type="match status" value="1"/>
</dbReference>
<dbReference type="InterPro" id="IPR011234">
    <property type="entry name" value="Fumarylacetoacetase-like_C"/>
</dbReference>
<gene>
    <name evidence="3" type="ORF">S12H4_38569</name>
</gene>
<sequence length="49" mass="5134">CDIMTLEPGDIFSTASPPAGPEEGLQPGDVIESIAEGIVNLRNPVILEK</sequence>
<proteinExistence type="predicted"/>
<comment type="caution">
    <text evidence="3">The sequence shown here is derived from an EMBL/GenBank/DDBJ whole genome shotgun (WGS) entry which is preliminary data.</text>
</comment>
<feature type="domain" description="Fumarylacetoacetase-like C-terminal" evidence="2">
    <location>
        <begin position="3"/>
        <end position="45"/>
    </location>
</feature>
<feature type="non-terminal residue" evidence="3">
    <location>
        <position position="1"/>
    </location>
</feature>
<dbReference type="InterPro" id="IPR036663">
    <property type="entry name" value="Fumarylacetoacetase_C_sf"/>
</dbReference>
<dbReference type="Gene3D" id="3.90.850.10">
    <property type="entry name" value="Fumarylacetoacetase-like, C-terminal domain"/>
    <property type="match status" value="1"/>
</dbReference>
<evidence type="ECO:0000256" key="1">
    <source>
        <dbReference type="SAM" id="MobiDB-lite"/>
    </source>
</evidence>
<dbReference type="AlphaFoldDB" id="X1U0A1"/>
<dbReference type="EMBL" id="BARW01023230">
    <property type="protein sequence ID" value="GAI93285.1"/>
    <property type="molecule type" value="Genomic_DNA"/>
</dbReference>
<dbReference type="Pfam" id="PF01557">
    <property type="entry name" value="FAA_hydrolase"/>
    <property type="match status" value="1"/>
</dbReference>
<organism evidence="3">
    <name type="scientific">marine sediment metagenome</name>
    <dbReference type="NCBI Taxonomy" id="412755"/>
    <lineage>
        <taxon>unclassified sequences</taxon>
        <taxon>metagenomes</taxon>
        <taxon>ecological metagenomes</taxon>
    </lineage>
</organism>
<dbReference type="GO" id="GO:0003824">
    <property type="term" value="F:catalytic activity"/>
    <property type="evidence" value="ECO:0007669"/>
    <property type="project" value="InterPro"/>
</dbReference>
<evidence type="ECO:0000313" key="3">
    <source>
        <dbReference type="EMBL" id="GAI93285.1"/>
    </source>
</evidence>
<protein>
    <recommendedName>
        <fullName evidence="2">Fumarylacetoacetase-like C-terminal domain-containing protein</fullName>
    </recommendedName>
</protein>